<dbReference type="NCBIfam" id="TIGR03709">
    <property type="entry name" value="PPK2_rel_1"/>
    <property type="match status" value="1"/>
</dbReference>
<sequence length="285" mass="32693">MAKDSPQLSDVLRCPQPPVDITTIDTGATPQAPGDKEKTLKEFEPMAEELSQLQETLFARGRSNPEAARRILVILQGLDTAGKGGVVRHVFGLVDPQGIHHHSFKAPTDEELKHDFLWRVRKALPEPGMIGVFDRSHYEDVLVARVDNLVEEDVWKERYDLINEFELGLAADGYKIIKCFLHISSDTQKERLQARLDNPAKYWKYDPSDLDARSKWPDYTDAYNDVLNKCNPDVAPWYIIPSDHKWYRNWAVGRILLETMRSMKLTWPAPDVDVEKEKERLNNAS</sequence>
<dbReference type="InterPro" id="IPR016898">
    <property type="entry name" value="Polyphosphate_phosphotransfera"/>
</dbReference>
<evidence type="ECO:0000313" key="5">
    <source>
        <dbReference type="EMBL" id="WCC81072.1"/>
    </source>
</evidence>
<feature type="domain" description="Polyphosphate kinase-2-related" evidence="4">
    <location>
        <begin position="47"/>
        <end position="264"/>
    </location>
</feature>
<dbReference type="SUPFAM" id="SSF52540">
    <property type="entry name" value="P-loop containing nucleoside triphosphate hydrolases"/>
    <property type="match status" value="1"/>
</dbReference>
<keyword evidence="1" id="KW-0808">Transferase</keyword>
<accession>A0ABY7R2J0</accession>
<evidence type="ECO:0000259" key="4">
    <source>
        <dbReference type="Pfam" id="PF03976"/>
    </source>
</evidence>
<gene>
    <name evidence="5" type="ORF">O6R08_04795</name>
</gene>
<dbReference type="PIRSF" id="PIRSF028756">
    <property type="entry name" value="PPK2_prd"/>
    <property type="match status" value="1"/>
</dbReference>
<reference evidence="5 6" key="2">
    <citation type="submission" date="2023-06" db="EMBL/GenBank/DDBJ databases">
        <title>The Gram-positive Non-spore-bearing Anaerobic Bacilli of Human Feces.</title>
        <authorList>
            <person name="Eggerth A.H."/>
        </authorList>
    </citation>
    <scope>NUCLEOTIDE SEQUENCE [LARGE SCALE GENOMIC DNA]</scope>
    <source>
        <strain evidence="5 6">CBA3108</strain>
    </source>
</reference>
<reference evidence="5 6" key="1">
    <citation type="submission" date="2023-01" db="EMBL/GenBank/DDBJ databases">
        <authorList>
            <person name="Lee S.H."/>
            <person name="Jung H.S."/>
            <person name="Yun J.U."/>
        </authorList>
    </citation>
    <scope>NUCLEOTIDE SEQUENCE [LARGE SCALE GENOMIC DNA]</scope>
    <source>
        <strain evidence="5 6">CBA3108</strain>
    </source>
</reference>
<dbReference type="InterPro" id="IPR027417">
    <property type="entry name" value="P-loop_NTPase"/>
</dbReference>
<feature type="region of interest" description="Disordered" evidence="3">
    <location>
        <begin position="1"/>
        <end position="36"/>
    </location>
</feature>
<dbReference type="PANTHER" id="PTHR34383:SF3">
    <property type="entry name" value="POLYPHOSPHATE:AMP PHOSPHOTRANSFERASE"/>
    <property type="match status" value="1"/>
</dbReference>
<dbReference type="GO" id="GO:0016301">
    <property type="term" value="F:kinase activity"/>
    <property type="evidence" value="ECO:0007669"/>
    <property type="project" value="UniProtKB-KW"/>
</dbReference>
<dbReference type="PANTHER" id="PTHR34383">
    <property type="entry name" value="POLYPHOSPHATE:AMP PHOSPHOTRANSFERASE-RELATED"/>
    <property type="match status" value="1"/>
</dbReference>
<keyword evidence="6" id="KW-1185">Reference proteome</keyword>
<keyword evidence="2 5" id="KW-0418">Kinase</keyword>
<proteinExistence type="predicted"/>
<dbReference type="InterPro" id="IPR022300">
    <property type="entry name" value="PPK2-rel_1"/>
</dbReference>
<evidence type="ECO:0000256" key="1">
    <source>
        <dbReference type="ARBA" id="ARBA00022679"/>
    </source>
</evidence>
<organism evidence="5 6">
    <name type="scientific">Cutibacterium equinum</name>
    <dbReference type="NCBI Taxonomy" id="3016342"/>
    <lineage>
        <taxon>Bacteria</taxon>
        <taxon>Bacillati</taxon>
        <taxon>Actinomycetota</taxon>
        <taxon>Actinomycetes</taxon>
        <taxon>Propionibacteriales</taxon>
        <taxon>Propionibacteriaceae</taxon>
        <taxon>Cutibacterium</taxon>
    </lineage>
</organism>
<dbReference type="Gene3D" id="3.40.50.300">
    <property type="entry name" value="P-loop containing nucleotide triphosphate hydrolases"/>
    <property type="match status" value="1"/>
</dbReference>
<dbReference type="EMBL" id="CP115668">
    <property type="protein sequence ID" value="WCC81072.1"/>
    <property type="molecule type" value="Genomic_DNA"/>
</dbReference>
<protein>
    <submittedName>
        <fullName evidence="5">Polyphosphate kinase 2 family protein</fullName>
    </submittedName>
</protein>
<dbReference type="Proteomes" id="UP001212097">
    <property type="component" value="Chromosome"/>
</dbReference>
<evidence type="ECO:0000256" key="3">
    <source>
        <dbReference type="SAM" id="MobiDB-lite"/>
    </source>
</evidence>
<dbReference type="InterPro" id="IPR022488">
    <property type="entry name" value="PPK2-related"/>
</dbReference>
<name>A0ABY7R2J0_9ACTN</name>
<dbReference type="Pfam" id="PF03976">
    <property type="entry name" value="PPK2"/>
    <property type="match status" value="1"/>
</dbReference>
<evidence type="ECO:0000256" key="2">
    <source>
        <dbReference type="ARBA" id="ARBA00022777"/>
    </source>
</evidence>
<evidence type="ECO:0000313" key="6">
    <source>
        <dbReference type="Proteomes" id="UP001212097"/>
    </source>
</evidence>
<dbReference type="RefSeq" id="WP_271419250.1">
    <property type="nucleotide sequence ID" value="NZ_CP115668.1"/>
</dbReference>